<comment type="similarity">
    <text evidence="1">Belongs to the flavin monoamine oxidase family.</text>
</comment>
<keyword evidence="2" id="KW-0560">Oxidoreductase</keyword>
<feature type="region of interest" description="Disordered" evidence="4">
    <location>
        <begin position="666"/>
        <end position="705"/>
    </location>
</feature>
<feature type="compositionally biased region" description="Polar residues" evidence="4">
    <location>
        <begin position="97"/>
        <end position="106"/>
    </location>
</feature>
<dbReference type="PANTHER" id="PTHR10742:SF386">
    <property type="entry name" value="LYSINE-SPECIFIC HISTONE DEMETHYLASE 1A"/>
    <property type="match status" value="1"/>
</dbReference>
<feature type="DNA-binding region" description="HMG box" evidence="3">
    <location>
        <begin position="1211"/>
        <end position="1287"/>
    </location>
</feature>
<dbReference type="GO" id="GO:0010468">
    <property type="term" value="P:regulation of gene expression"/>
    <property type="evidence" value="ECO:0007669"/>
    <property type="project" value="UniProtKB-ARBA"/>
</dbReference>
<feature type="compositionally biased region" description="Polar residues" evidence="4">
    <location>
        <begin position="246"/>
        <end position="259"/>
    </location>
</feature>
<dbReference type="SUPFAM" id="SSF46689">
    <property type="entry name" value="Homeodomain-like"/>
    <property type="match status" value="1"/>
</dbReference>
<dbReference type="Gene3D" id="3.50.50.60">
    <property type="entry name" value="FAD/NAD(P)-binding domain"/>
    <property type="match status" value="2"/>
</dbReference>
<dbReference type="PROSITE" id="PS50118">
    <property type="entry name" value="HMG_BOX_2"/>
    <property type="match status" value="1"/>
</dbReference>
<keyword evidence="7" id="KW-0489">Methyltransferase</keyword>
<feature type="compositionally biased region" description="Basic and acidic residues" evidence="4">
    <location>
        <begin position="177"/>
        <end position="186"/>
    </location>
</feature>
<feature type="compositionally biased region" description="Basic and acidic residues" evidence="4">
    <location>
        <begin position="123"/>
        <end position="136"/>
    </location>
</feature>
<evidence type="ECO:0000259" key="5">
    <source>
        <dbReference type="PROSITE" id="PS50118"/>
    </source>
</evidence>
<keyword evidence="3" id="KW-0238">DNA-binding</keyword>
<dbReference type="InterPro" id="IPR036910">
    <property type="entry name" value="HMG_box_dom_sf"/>
</dbReference>
<dbReference type="GO" id="GO:0005634">
    <property type="term" value="C:nucleus"/>
    <property type="evidence" value="ECO:0007669"/>
    <property type="project" value="UniProtKB-UniRule"/>
</dbReference>
<feature type="domain" description="HMG box" evidence="5">
    <location>
        <begin position="1211"/>
        <end position="1287"/>
    </location>
</feature>
<feature type="region of interest" description="Disordered" evidence="4">
    <location>
        <begin position="1"/>
        <end position="269"/>
    </location>
</feature>
<keyword evidence="3" id="KW-0539">Nucleus</keyword>
<feature type="compositionally biased region" description="Polar residues" evidence="4">
    <location>
        <begin position="1"/>
        <end position="28"/>
    </location>
</feature>
<dbReference type="GO" id="GO:0032259">
    <property type="term" value="P:methylation"/>
    <property type="evidence" value="ECO:0007669"/>
    <property type="project" value="UniProtKB-KW"/>
</dbReference>
<feature type="region of interest" description="Disordered" evidence="4">
    <location>
        <begin position="1129"/>
        <end position="1188"/>
    </location>
</feature>
<dbReference type="OMA" id="WCAENPF"/>
<dbReference type="InterPro" id="IPR009057">
    <property type="entry name" value="Homeodomain-like_sf"/>
</dbReference>
<dbReference type="InterPro" id="IPR036188">
    <property type="entry name" value="FAD/NAD-bd_sf"/>
</dbReference>
<dbReference type="STRING" id="1262450.S3D3C5"/>
<evidence type="ECO:0000256" key="3">
    <source>
        <dbReference type="PROSITE-ProRule" id="PRU00267"/>
    </source>
</evidence>
<evidence type="ECO:0000313" key="7">
    <source>
        <dbReference type="EMBL" id="EPE07825.1"/>
    </source>
</evidence>
<dbReference type="Gene3D" id="1.10.30.10">
    <property type="entry name" value="High mobility group box domain"/>
    <property type="match status" value="1"/>
</dbReference>
<dbReference type="Gene3D" id="3.90.660.10">
    <property type="match status" value="1"/>
</dbReference>
<gene>
    <name evidence="7" type="ORF">F503_00547</name>
</gene>
<sequence length="1390" mass="150971">MWLSSGTSAISATMASSDPSHGTPNDVNALSHLDTAPSLEKSHGATEKLASASAEETLPSPPQQESLDARPNVTPASETRASSREPTMERTMHAKSGSGSPMTRSSPIHDVCAIAAEATGADGAEHLPRTESDHMQIDGVLDEQEPSSVQTSPNQAESYDSISSSIAVSEDATSFEARSDVAKEEESSQSPQEPIPQEPLQPDASPHIKGEAQEDAALDMCASVPEQPLPAEVVRDTLDSLARPEISQTRVSSGQRYTESSSSSDTSKLTHLSELSMRLSDGLGQATAPASCNGFLNPISEHPPSNDPETPSLAPSDSPSIPPAQFIPGSPLKSTPTRRTVHKVKPKASIPHDIHILDYAAQCVAAAEASRLNPYGLEVEEHALLRQHITHAQVTTYLNIRNGILRLWLRKPHIAITRNEAIGCARESRWFDLASLCFDWLVRRGYVNYGCVEIKEAHRVGRPRRSQANENTQTPQTQRKRIVIIGAGMSGLGCARQLHNLFKQFRDQFGELDEQVPEIVILEGRERVGGRVYSRAFEVQPKNPNPDFPQSRCTAEMGGMIVTGFDRGNPMNTLVRGQLGLGYHALLSTTTIYDVDGRPVDIVRDGMVENLFNECLDRVSEYKYKMPVTKTSQGNRDNIDGGRDSSSDGHRTIAYAEEAAAARAAASAAARSAPGTPLSQGPRMLQRPSGPETTSPRADLVPVSSDRVTGRARLEPGIHAALKAAHKVKAMGWDLKPGVEETRDLDLDPPTQTPGATFGYVVEEAIKQYSDLIDLNAQDYRLLNWHVANLEYSNAINHNHLSLLAWDLDAGNEWDGPHSMIVGGYQSVARGLMLCPSPLDVRYKMAVKKIIYACSDDKDANTDTADAAQTYRAPVVIECENGESVEADYVVNTMPLGVLKHGNVEFSPPLPPWKSDAIGRIGFGVLNKIILTYRQPFWDTERDIFGILRQPSNRFSLNQKEYSNCRGRMFQWFNVTKTTGIPCLIALMAGDAAFDQEKTSNDKLVAEATAVLRSVFGAHRVPNPIEAVVTRWVSDEFARGSYSSAGPEMKVDDYDIMARPVGRHLHFAGEHTIGTYPATVHGAYLSGVRAASDLVDELLGPFQFPTPLVLAKEGATTSHTASSLKRKLAIDYDERRTPGDESSSGSVSANGSGGNTTTNSNANGSTSANGTASSSGYRDAKATSRRRMEAREMRILEYVVGRIGSRPVRPAKTGDTSYLLFSRANYDLARQKCEEGRRPGKSRALPNEVRVLTSKMWRSASAEERQPYADQAAIMKKKHDESVQDFLKKAAEWDQQAKGLRADYERDHPEDGTNGAPESTLTIAAGTTQALSSATPSATPSGLGSPFTGGLNIDLNGVKDAMSIAGLDEEVEDKREPSQARDAIDTYMTS</sequence>
<dbReference type="FunFam" id="1.10.10.10:FF:000064">
    <property type="entry name" value="Lysine-specific histone demethylase 1A"/>
    <property type="match status" value="1"/>
</dbReference>
<feature type="region of interest" description="Disordered" evidence="4">
    <location>
        <begin position="1367"/>
        <end position="1390"/>
    </location>
</feature>
<feature type="compositionally biased region" description="Polar residues" evidence="4">
    <location>
        <begin position="146"/>
        <end position="155"/>
    </location>
</feature>
<proteinExistence type="inferred from homology"/>
<dbReference type="GO" id="GO:0003682">
    <property type="term" value="F:chromatin binding"/>
    <property type="evidence" value="ECO:0007669"/>
    <property type="project" value="TreeGrafter"/>
</dbReference>
<dbReference type="SUPFAM" id="SSF47095">
    <property type="entry name" value="HMG-box"/>
    <property type="match status" value="1"/>
</dbReference>
<feature type="compositionally biased region" description="Low complexity" evidence="4">
    <location>
        <begin position="260"/>
        <end position="269"/>
    </location>
</feature>
<evidence type="ECO:0000256" key="4">
    <source>
        <dbReference type="SAM" id="MobiDB-lite"/>
    </source>
</evidence>
<name>S3D3C5_OPHP1</name>
<dbReference type="HOGENOM" id="CLU_004498_1_1_1"/>
<dbReference type="InterPro" id="IPR050281">
    <property type="entry name" value="Flavin_monoamine_oxidase"/>
</dbReference>
<organism evidence="7 8">
    <name type="scientific">Ophiostoma piceae (strain UAMH 11346)</name>
    <name type="common">Sap stain fungus</name>
    <dbReference type="NCBI Taxonomy" id="1262450"/>
    <lineage>
        <taxon>Eukaryota</taxon>
        <taxon>Fungi</taxon>
        <taxon>Dikarya</taxon>
        <taxon>Ascomycota</taxon>
        <taxon>Pezizomycotina</taxon>
        <taxon>Sordariomycetes</taxon>
        <taxon>Sordariomycetidae</taxon>
        <taxon>Ophiostomatales</taxon>
        <taxon>Ophiostomataceae</taxon>
        <taxon>Ophiostoma</taxon>
    </lineage>
</organism>
<dbReference type="GO" id="GO:0006338">
    <property type="term" value="P:chromatin remodeling"/>
    <property type="evidence" value="ECO:0007669"/>
    <property type="project" value="TreeGrafter"/>
</dbReference>
<feature type="compositionally biased region" description="Basic and acidic residues" evidence="4">
    <location>
        <begin position="1129"/>
        <end position="1139"/>
    </location>
</feature>
<dbReference type="GO" id="GO:0050660">
    <property type="term" value="F:flavin adenine dinucleotide binding"/>
    <property type="evidence" value="ECO:0007669"/>
    <property type="project" value="TreeGrafter"/>
</dbReference>
<feature type="compositionally biased region" description="Basic and acidic residues" evidence="4">
    <location>
        <begin position="1178"/>
        <end position="1188"/>
    </location>
</feature>
<evidence type="ECO:0000313" key="8">
    <source>
        <dbReference type="Proteomes" id="UP000016923"/>
    </source>
</evidence>
<dbReference type="SUPFAM" id="SSF51905">
    <property type="entry name" value="FAD/NAD(P)-binding domain"/>
    <property type="match status" value="1"/>
</dbReference>
<dbReference type="PANTHER" id="PTHR10742">
    <property type="entry name" value="FLAVIN MONOAMINE OXIDASE"/>
    <property type="match status" value="1"/>
</dbReference>
<dbReference type="Pfam" id="PF04433">
    <property type="entry name" value="SWIRM"/>
    <property type="match status" value="1"/>
</dbReference>
<dbReference type="Gene3D" id="1.10.10.10">
    <property type="entry name" value="Winged helix-like DNA-binding domain superfamily/Winged helix DNA-binding domain"/>
    <property type="match status" value="1"/>
</dbReference>
<dbReference type="PROSITE" id="PS50934">
    <property type="entry name" value="SWIRM"/>
    <property type="match status" value="1"/>
</dbReference>
<evidence type="ECO:0000259" key="6">
    <source>
        <dbReference type="PROSITE" id="PS50934"/>
    </source>
</evidence>
<feature type="compositionally biased region" description="Basic and acidic residues" evidence="4">
    <location>
        <begin position="1372"/>
        <end position="1384"/>
    </location>
</feature>
<dbReference type="GO" id="GO:0016491">
    <property type="term" value="F:oxidoreductase activity"/>
    <property type="evidence" value="ECO:0007669"/>
    <property type="project" value="UniProtKB-KW"/>
</dbReference>
<accession>S3D3C5</accession>
<dbReference type="FunFam" id="3.50.50.60:FF:000249">
    <property type="entry name" value="Lysine-specific histone demethylase Aof2"/>
    <property type="match status" value="1"/>
</dbReference>
<feature type="compositionally biased region" description="Polar residues" evidence="4">
    <location>
        <begin position="307"/>
        <end position="319"/>
    </location>
</feature>
<dbReference type="InterPro" id="IPR007526">
    <property type="entry name" value="SWIRM"/>
</dbReference>
<dbReference type="InterPro" id="IPR002937">
    <property type="entry name" value="Amino_oxidase"/>
</dbReference>
<dbReference type="Pfam" id="PF09011">
    <property type="entry name" value="HMG_box_2"/>
    <property type="match status" value="1"/>
</dbReference>
<dbReference type="Proteomes" id="UP000016923">
    <property type="component" value="Unassembled WGS sequence"/>
</dbReference>
<feature type="domain" description="SWIRM" evidence="6">
    <location>
        <begin position="363"/>
        <end position="458"/>
    </location>
</feature>
<dbReference type="Pfam" id="PF01593">
    <property type="entry name" value="Amino_oxidase"/>
    <property type="match status" value="2"/>
</dbReference>
<dbReference type="InterPro" id="IPR009071">
    <property type="entry name" value="HMG_box_dom"/>
</dbReference>
<dbReference type="GO" id="GO:0003677">
    <property type="term" value="F:DNA binding"/>
    <property type="evidence" value="ECO:0007669"/>
    <property type="project" value="UniProtKB-UniRule"/>
</dbReference>
<dbReference type="VEuPathDB" id="FungiDB:F503_00547"/>
<evidence type="ECO:0000256" key="2">
    <source>
        <dbReference type="ARBA" id="ARBA00023002"/>
    </source>
</evidence>
<evidence type="ECO:0000256" key="1">
    <source>
        <dbReference type="ARBA" id="ARBA00005995"/>
    </source>
</evidence>
<dbReference type="GO" id="GO:0008168">
    <property type="term" value="F:methyltransferase activity"/>
    <property type="evidence" value="ECO:0007669"/>
    <property type="project" value="UniProtKB-KW"/>
</dbReference>
<feature type="region of interest" description="Disordered" evidence="4">
    <location>
        <begin position="289"/>
        <end position="338"/>
    </location>
</feature>
<dbReference type="InterPro" id="IPR036388">
    <property type="entry name" value="WH-like_DNA-bd_sf"/>
</dbReference>
<dbReference type="OrthoDB" id="9982100at2759"/>
<feature type="region of interest" description="Disordered" evidence="4">
    <location>
        <begin position="628"/>
        <end position="649"/>
    </location>
</feature>
<feature type="compositionally biased region" description="Low complexity" evidence="4">
    <location>
        <begin position="156"/>
        <end position="171"/>
    </location>
</feature>
<keyword evidence="8" id="KW-1185">Reference proteome</keyword>
<dbReference type="SUPFAM" id="SSF54373">
    <property type="entry name" value="FAD-linked reductases, C-terminal domain"/>
    <property type="match status" value="1"/>
</dbReference>
<keyword evidence="7" id="KW-0808">Transferase</keyword>
<feature type="compositionally biased region" description="Basic and acidic residues" evidence="4">
    <location>
        <begin position="637"/>
        <end position="649"/>
    </location>
</feature>
<dbReference type="EMBL" id="KE148150">
    <property type="protein sequence ID" value="EPE07825.1"/>
    <property type="molecule type" value="Genomic_DNA"/>
</dbReference>
<reference evidence="7 8" key="1">
    <citation type="journal article" date="2013" name="BMC Genomics">
        <title>The genome and transcriptome of the pine saprophyte Ophiostoma piceae, and a comparison with the bark beetle-associated pine pathogen Grosmannia clavigera.</title>
        <authorList>
            <person name="Haridas S."/>
            <person name="Wang Y."/>
            <person name="Lim L."/>
            <person name="Massoumi Alamouti S."/>
            <person name="Jackman S."/>
            <person name="Docking R."/>
            <person name="Robertson G."/>
            <person name="Birol I."/>
            <person name="Bohlmann J."/>
            <person name="Breuil C."/>
        </authorList>
    </citation>
    <scope>NUCLEOTIDE SEQUENCE [LARGE SCALE GENOMIC DNA]</scope>
    <source>
        <strain evidence="7 8">UAMH 11346</strain>
    </source>
</reference>
<feature type="compositionally biased region" description="Low complexity" evidence="4">
    <location>
        <begin position="113"/>
        <end position="122"/>
    </location>
</feature>
<protein>
    <submittedName>
        <fullName evidence="7">Lysine-specific histone demethylase 1</fullName>
    </submittedName>
</protein>
<feature type="compositionally biased region" description="Low complexity" evidence="4">
    <location>
        <begin position="1142"/>
        <end position="1176"/>
    </location>
</feature>
<dbReference type="eggNOG" id="KOG0029">
    <property type="taxonomic scope" value="Eukaryota"/>
</dbReference>
<feature type="compositionally biased region" description="Basic and acidic residues" evidence="4">
    <location>
        <begin position="81"/>
        <end position="92"/>
    </location>
</feature>